<dbReference type="PANTHER" id="PTHR46230">
    <property type="match status" value="1"/>
</dbReference>
<reference evidence="3" key="1">
    <citation type="submission" date="2021-01" db="EMBL/GenBank/DDBJ databases">
        <authorList>
            <person name="Corre E."/>
            <person name="Pelletier E."/>
            <person name="Niang G."/>
            <person name="Scheremetjew M."/>
            <person name="Finn R."/>
            <person name="Kale V."/>
            <person name="Holt S."/>
            <person name="Cochrane G."/>
            <person name="Meng A."/>
            <person name="Brown T."/>
            <person name="Cohen L."/>
        </authorList>
    </citation>
    <scope>NUCLEOTIDE SEQUENCE</scope>
    <source>
        <strain evidence="3">CCCM811</strain>
    </source>
</reference>
<dbReference type="InterPro" id="IPR036065">
    <property type="entry name" value="BolA-like_sf"/>
</dbReference>
<dbReference type="Pfam" id="PF01722">
    <property type="entry name" value="BolA"/>
    <property type="match status" value="1"/>
</dbReference>
<evidence type="ECO:0000313" key="3">
    <source>
        <dbReference type="EMBL" id="CAE0649430.1"/>
    </source>
</evidence>
<dbReference type="AlphaFoldDB" id="A0A7S4DGY9"/>
<accession>A0A7S4DGY9</accession>
<dbReference type="PANTHER" id="PTHR46230:SF7">
    <property type="entry name" value="BOLA-LIKE PROTEIN 1"/>
    <property type="match status" value="1"/>
</dbReference>
<feature type="signal peptide" evidence="2">
    <location>
        <begin position="1"/>
        <end position="24"/>
    </location>
</feature>
<name>A0A7S4DGY9_9EUKA</name>
<keyword evidence="2" id="KW-0732">Signal</keyword>
<protein>
    <recommendedName>
        <fullName evidence="4">BolA-like protein</fullName>
    </recommendedName>
</protein>
<dbReference type="EMBL" id="HBIV01005166">
    <property type="protein sequence ID" value="CAE0649430.1"/>
    <property type="molecule type" value="Transcribed_RNA"/>
</dbReference>
<dbReference type="Gene3D" id="3.30.300.90">
    <property type="entry name" value="BolA-like"/>
    <property type="match status" value="1"/>
</dbReference>
<evidence type="ECO:0000256" key="1">
    <source>
        <dbReference type="RuleBase" id="RU003860"/>
    </source>
</evidence>
<sequence>MAAHRLTPLLAAACLAGVVVLLAGRSPPQLSSRIQSVSALRCAQMPQLRARMPPAPRSVAMRASGAIEGRPIYSSMLAKLTEELVPAKLVITDDSKGHVEHEAMKGLAAESGETHFTVEVVSDKFEGVSLVKRHRMIYEIVKAELDAGVHALSLKTKTPKEAGI</sequence>
<dbReference type="SUPFAM" id="SSF82657">
    <property type="entry name" value="BolA-like"/>
    <property type="match status" value="1"/>
</dbReference>
<comment type="similarity">
    <text evidence="1">Belongs to the BolA/IbaG family.</text>
</comment>
<evidence type="ECO:0008006" key="4">
    <source>
        <dbReference type="Google" id="ProtNLM"/>
    </source>
</evidence>
<organism evidence="3">
    <name type="scientific">Lotharella globosa</name>
    <dbReference type="NCBI Taxonomy" id="91324"/>
    <lineage>
        <taxon>Eukaryota</taxon>
        <taxon>Sar</taxon>
        <taxon>Rhizaria</taxon>
        <taxon>Cercozoa</taxon>
        <taxon>Chlorarachniophyceae</taxon>
        <taxon>Lotharella</taxon>
    </lineage>
</organism>
<feature type="chain" id="PRO_5030555457" description="BolA-like protein" evidence="2">
    <location>
        <begin position="25"/>
        <end position="164"/>
    </location>
</feature>
<gene>
    <name evidence="3" type="ORF">LGLO00237_LOCUS3681</name>
</gene>
<dbReference type="InterPro" id="IPR002634">
    <property type="entry name" value="BolA"/>
</dbReference>
<evidence type="ECO:0000256" key="2">
    <source>
        <dbReference type="SAM" id="SignalP"/>
    </source>
</evidence>
<dbReference type="GO" id="GO:0016226">
    <property type="term" value="P:iron-sulfur cluster assembly"/>
    <property type="evidence" value="ECO:0007669"/>
    <property type="project" value="TreeGrafter"/>
</dbReference>
<proteinExistence type="inferred from homology"/>